<dbReference type="SUPFAM" id="SSF53335">
    <property type="entry name" value="S-adenosyl-L-methionine-dependent methyltransferases"/>
    <property type="match status" value="1"/>
</dbReference>
<dbReference type="RefSeq" id="WP_133215298.1">
    <property type="nucleotide sequence ID" value="NZ_SMSE01000005.1"/>
</dbReference>
<protein>
    <recommendedName>
        <fullName evidence="3">Rhamnosyl O-methyltransferase</fullName>
    </recommendedName>
</protein>
<dbReference type="OrthoDB" id="9801954at2"/>
<organism evidence="1 2">
    <name type="scientific">Seongchinamella unica</name>
    <dbReference type="NCBI Taxonomy" id="2547392"/>
    <lineage>
        <taxon>Bacteria</taxon>
        <taxon>Pseudomonadati</taxon>
        <taxon>Pseudomonadota</taxon>
        <taxon>Gammaproteobacteria</taxon>
        <taxon>Cellvibrionales</taxon>
        <taxon>Halieaceae</taxon>
        <taxon>Seongchinamella</taxon>
    </lineage>
</organism>
<gene>
    <name evidence="1" type="ORF">E2F43_17900</name>
</gene>
<dbReference type="EMBL" id="SMSE01000005">
    <property type="protein sequence ID" value="TDG11588.1"/>
    <property type="molecule type" value="Genomic_DNA"/>
</dbReference>
<dbReference type="Proteomes" id="UP000295554">
    <property type="component" value="Unassembled WGS sequence"/>
</dbReference>
<evidence type="ECO:0000313" key="1">
    <source>
        <dbReference type="EMBL" id="TDG11588.1"/>
    </source>
</evidence>
<keyword evidence="2" id="KW-1185">Reference proteome</keyword>
<reference evidence="1 2" key="1">
    <citation type="submission" date="2019-03" db="EMBL/GenBank/DDBJ databases">
        <title>Seongchinamella monodicae gen. nov., sp. nov., a novel member of the Gammaproteobacteria isolated from a tidal mudflat of beach.</title>
        <authorList>
            <person name="Yang H.G."/>
            <person name="Kang J.W."/>
            <person name="Lee S.D."/>
        </authorList>
    </citation>
    <scope>NUCLEOTIDE SEQUENCE [LARGE SCALE GENOMIC DNA]</scope>
    <source>
        <strain evidence="1 2">GH4-78</strain>
    </source>
</reference>
<name>A0A4R5LN27_9GAMM</name>
<evidence type="ECO:0008006" key="3">
    <source>
        <dbReference type="Google" id="ProtNLM"/>
    </source>
</evidence>
<dbReference type="Gene3D" id="3.40.50.150">
    <property type="entry name" value="Vaccinia Virus protein VP39"/>
    <property type="match status" value="1"/>
</dbReference>
<evidence type="ECO:0000313" key="2">
    <source>
        <dbReference type="Proteomes" id="UP000295554"/>
    </source>
</evidence>
<sequence>MIEWQDKTRFRVGDVNFRGFDWVFGSRESTTDEYFLQKDAAMIDVYEGLFASLQPRRIVELGIWQGGSCVFFHALARPEKLVAIELSTQRIAALDSYITDGCRQQSLVPHYGVNQADTAALANILAKEFGEEQLDLVIDDASHFVEETRTSFNLLFPRLRPGGVYVIEDWAWGHDPVDQPDSAVNLYPDREPLSRLVFEIVLATASTRGLIAGVDIDRNLVRIIRGSAPLEREGFDVARCCLPRGRSMLADPAANHPA</sequence>
<dbReference type="Pfam" id="PF13578">
    <property type="entry name" value="Methyltransf_24"/>
    <property type="match status" value="1"/>
</dbReference>
<dbReference type="InterPro" id="IPR029063">
    <property type="entry name" value="SAM-dependent_MTases_sf"/>
</dbReference>
<dbReference type="AlphaFoldDB" id="A0A4R5LN27"/>
<accession>A0A4R5LN27</accession>
<comment type="caution">
    <text evidence="1">The sequence shown here is derived from an EMBL/GenBank/DDBJ whole genome shotgun (WGS) entry which is preliminary data.</text>
</comment>
<proteinExistence type="predicted"/>